<organism evidence="10 11">
    <name type="scientific">Enterococcus thailandicus</name>
    <dbReference type="NCBI Taxonomy" id="417368"/>
    <lineage>
        <taxon>Bacteria</taxon>
        <taxon>Bacillati</taxon>
        <taxon>Bacillota</taxon>
        <taxon>Bacilli</taxon>
        <taxon>Lactobacillales</taxon>
        <taxon>Enterococcaceae</taxon>
        <taxon>Enterococcus</taxon>
    </lineage>
</organism>
<feature type="transmembrane region" description="Helical" evidence="8">
    <location>
        <begin position="337"/>
        <end position="361"/>
    </location>
</feature>
<gene>
    <name evidence="10" type="ORF">A6E74_03315</name>
</gene>
<dbReference type="GO" id="GO:1990961">
    <property type="term" value="P:xenobiotic detoxification by transmembrane export across the plasma membrane"/>
    <property type="evidence" value="ECO:0007669"/>
    <property type="project" value="InterPro"/>
</dbReference>
<dbReference type="PROSITE" id="PS50850">
    <property type="entry name" value="MFS"/>
    <property type="match status" value="1"/>
</dbReference>
<dbReference type="NCBIfam" id="TIGR00710">
    <property type="entry name" value="efflux_Bcr_CflA"/>
    <property type="match status" value="1"/>
</dbReference>
<name>A0A179EUI5_ENTTH</name>
<dbReference type="RefSeq" id="WP_067482138.1">
    <property type="nucleotide sequence ID" value="NZ_BSWX01000001.1"/>
</dbReference>
<evidence type="ECO:0000256" key="3">
    <source>
        <dbReference type="ARBA" id="ARBA00022448"/>
    </source>
</evidence>
<keyword evidence="3 8" id="KW-0813">Transport</keyword>
<evidence type="ECO:0000313" key="10">
    <source>
        <dbReference type="EMBL" id="OAQ56453.1"/>
    </source>
</evidence>
<keyword evidence="5 8" id="KW-0812">Transmembrane</keyword>
<evidence type="ECO:0000256" key="4">
    <source>
        <dbReference type="ARBA" id="ARBA00022475"/>
    </source>
</evidence>
<feature type="transmembrane region" description="Helical" evidence="8">
    <location>
        <begin position="46"/>
        <end position="66"/>
    </location>
</feature>
<feature type="transmembrane region" description="Helical" evidence="8">
    <location>
        <begin position="367"/>
        <end position="388"/>
    </location>
</feature>
<feature type="transmembrane region" description="Helical" evidence="8">
    <location>
        <begin position="78"/>
        <end position="100"/>
    </location>
</feature>
<dbReference type="Pfam" id="PF07690">
    <property type="entry name" value="MFS_1"/>
    <property type="match status" value="1"/>
</dbReference>
<proteinExistence type="inferred from homology"/>
<feature type="transmembrane region" description="Helical" evidence="8">
    <location>
        <begin position="280"/>
        <end position="299"/>
    </location>
</feature>
<dbReference type="PROSITE" id="PS00216">
    <property type="entry name" value="SUGAR_TRANSPORT_1"/>
    <property type="match status" value="1"/>
</dbReference>
<feature type="domain" description="Major facilitator superfamily (MFS) profile" evidence="9">
    <location>
        <begin position="8"/>
        <end position="389"/>
    </location>
</feature>
<keyword evidence="7 8" id="KW-0472">Membrane</keyword>
<evidence type="ECO:0000256" key="7">
    <source>
        <dbReference type="ARBA" id="ARBA00023136"/>
    </source>
</evidence>
<sequence>MIENKKKIWWLSILLGTLSAYGPLLLDTYLPALPVLETDFGIPTSMVQLSLTMCLAGLAFGPLFIGAISDRIGRKKPLLWGIGISVIACLLSVSVTNIWLFLSLRLIQGIASSTGVVLTRAIAKDLFSGTQLTRFIAMLMAINGIFPIVSPLLGSFFLSYFSWRVIFIFLAVIGLLLFLGILIGFKETHEVQLATEKVDQRAGWQAVFSDRPFMMFVLIQGFVYAAMFCYISGSSFMLQNVFGLSDKMFSLIYGINGIGIVVAAELAGVLSKRMSSFRQLGWGVGLGFLGSILVIISGIHTNHLWLALLGLLLVVSTLGLVNAVVTTMAMERQGKHAGIASSVLGLGMYAIGMVFTPLVGIMGSNTYLPLAVLIFISEACAVILYRMLGRDIFSKEKKKSLLKN</sequence>
<dbReference type="InterPro" id="IPR011701">
    <property type="entry name" value="MFS"/>
</dbReference>
<dbReference type="AlphaFoldDB" id="A0A179EUI5"/>
<keyword evidence="4 8" id="KW-1003">Cell membrane</keyword>
<feature type="transmembrane region" description="Helical" evidence="8">
    <location>
        <begin position="305"/>
        <end position="325"/>
    </location>
</feature>
<evidence type="ECO:0000256" key="2">
    <source>
        <dbReference type="ARBA" id="ARBA00006236"/>
    </source>
</evidence>
<comment type="similarity">
    <text evidence="2 8">Belongs to the major facilitator superfamily. Bcr/CmlA family.</text>
</comment>
<comment type="caution">
    <text evidence="10">The sequence shown here is derived from an EMBL/GenBank/DDBJ whole genome shotgun (WGS) entry which is preliminary data.</text>
</comment>
<feature type="transmembrane region" description="Helical" evidence="8">
    <location>
        <begin position="248"/>
        <end position="268"/>
    </location>
</feature>
<dbReference type="GO" id="GO:0005886">
    <property type="term" value="C:plasma membrane"/>
    <property type="evidence" value="ECO:0007669"/>
    <property type="project" value="UniProtKB-SubCell"/>
</dbReference>
<evidence type="ECO:0000256" key="5">
    <source>
        <dbReference type="ARBA" id="ARBA00022692"/>
    </source>
</evidence>
<evidence type="ECO:0000256" key="8">
    <source>
        <dbReference type="RuleBase" id="RU365088"/>
    </source>
</evidence>
<protein>
    <recommendedName>
        <fullName evidence="8">Bcr/CflA family efflux transporter</fullName>
    </recommendedName>
</protein>
<dbReference type="InterPro" id="IPR005829">
    <property type="entry name" value="Sugar_transporter_CS"/>
</dbReference>
<feature type="transmembrane region" description="Helical" evidence="8">
    <location>
        <begin position="213"/>
        <end position="236"/>
    </location>
</feature>
<dbReference type="GO" id="GO:0042910">
    <property type="term" value="F:xenobiotic transmembrane transporter activity"/>
    <property type="evidence" value="ECO:0007669"/>
    <property type="project" value="InterPro"/>
</dbReference>
<dbReference type="PANTHER" id="PTHR23502:SF132">
    <property type="entry name" value="POLYAMINE TRANSPORTER 2-RELATED"/>
    <property type="match status" value="1"/>
</dbReference>
<keyword evidence="6 8" id="KW-1133">Transmembrane helix</keyword>
<accession>A0A179EUI5</accession>
<dbReference type="Gene3D" id="1.20.1720.10">
    <property type="entry name" value="Multidrug resistance protein D"/>
    <property type="match status" value="1"/>
</dbReference>
<evidence type="ECO:0000313" key="11">
    <source>
        <dbReference type="Proteomes" id="UP000078516"/>
    </source>
</evidence>
<dbReference type="InterPro" id="IPR036259">
    <property type="entry name" value="MFS_trans_sf"/>
</dbReference>
<comment type="subcellular location">
    <subcellularLocation>
        <location evidence="1 8">Cell membrane</location>
        <topology evidence="1 8">Multi-pass membrane protein</topology>
    </subcellularLocation>
</comment>
<dbReference type="SUPFAM" id="SSF103473">
    <property type="entry name" value="MFS general substrate transporter"/>
    <property type="match status" value="1"/>
</dbReference>
<keyword evidence="11" id="KW-1185">Reference proteome</keyword>
<dbReference type="InterPro" id="IPR020846">
    <property type="entry name" value="MFS_dom"/>
</dbReference>
<feature type="transmembrane region" description="Helical" evidence="8">
    <location>
        <begin position="135"/>
        <end position="157"/>
    </location>
</feature>
<evidence type="ECO:0000256" key="6">
    <source>
        <dbReference type="ARBA" id="ARBA00022989"/>
    </source>
</evidence>
<reference evidence="10 11" key="1">
    <citation type="submission" date="2016-04" db="EMBL/GenBank/DDBJ databases">
        <title>Draft genome of an Enterococcus thailandicus strain isolated from bovine feces.</title>
        <authorList>
            <person name="Beukers A.G."/>
            <person name="Zaheer R."/>
            <person name="Goji N."/>
            <person name="Cook S.R."/>
            <person name="Amoako K."/>
            <person name="Chaves A.V."/>
            <person name="Ward M.P."/>
            <person name="Mcallister T.A."/>
        </authorList>
    </citation>
    <scope>NUCLEOTIDE SEQUENCE [LARGE SCALE GENOMIC DNA]</scope>
    <source>
        <strain evidence="10 11">F0711D 46</strain>
    </source>
</reference>
<feature type="transmembrane region" description="Helical" evidence="8">
    <location>
        <begin position="106"/>
        <end position="123"/>
    </location>
</feature>
<feature type="transmembrane region" description="Helical" evidence="8">
    <location>
        <begin position="163"/>
        <end position="185"/>
    </location>
</feature>
<dbReference type="Proteomes" id="UP000078516">
    <property type="component" value="Unassembled WGS sequence"/>
</dbReference>
<feature type="transmembrane region" description="Helical" evidence="8">
    <location>
        <begin position="7"/>
        <end position="26"/>
    </location>
</feature>
<dbReference type="InterPro" id="IPR004812">
    <property type="entry name" value="Efflux_drug-R_Bcr/CmlA"/>
</dbReference>
<evidence type="ECO:0000259" key="9">
    <source>
        <dbReference type="PROSITE" id="PS50850"/>
    </source>
</evidence>
<dbReference type="EMBL" id="LWMN01000010">
    <property type="protein sequence ID" value="OAQ56453.1"/>
    <property type="molecule type" value="Genomic_DNA"/>
</dbReference>
<dbReference type="PANTHER" id="PTHR23502">
    <property type="entry name" value="MAJOR FACILITATOR SUPERFAMILY"/>
    <property type="match status" value="1"/>
</dbReference>
<dbReference type="CDD" id="cd17320">
    <property type="entry name" value="MFS_MdfA_MDR_like"/>
    <property type="match status" value="1"/>
</dbReference>
<evidence type="ECO:0000256" key="1">
    <source>
        <dbReference type="ARBA" id="ARBA00004651"/>
    </source>
</evidence>